<keyword evidence="3" id="KW-1185">Reference proteome</keyword>
<keyword evidence="1" id="KW-0732">Signal</keyword>
<name>A0A8J2N970_9PLEO</name>
<dbReference type="AlphaFoldDB" id="A0A8J2N970"/>
<feature type="chain" id="PRO_5035164908" evidence="1">
    <location>
        <begin position="19"/>
        <end position="140"/>
    </location>
</feature>
<dbReference type="OrthoDB" id="5006988at2759"/>
<dbReference type="EMBL" id="CAJRGZ010000027">
    <property type="protein sequence ID" value="CAG5181740.1"/>
    <property type="molecule type" value="Genomic_DNA"/>
</dbReference>
<dbReference type="Proteomes" id="UP000676310">
    <property type="component" value="Unassembled WGS sequence"/>
</dbReference>
<protein>
    <submittedName>
        <fullName evidence="2">Uncharacterized protein</fullName>
    </submittedName>
</protein>
<dbReference type="GeneID" id="67022074"/>
<evidence type="ECO:0000313" key="3">
    <source>
        <dbReference type="Proteomes" id="UP000676310"/>
    </source>
</evidence>
<reference evidence="2" key="1">
    <citation type="submission" date="2021-05" db="EMBL/GenBank/DDBJ databases">
        <authorList>
            <person name="Stam R."/>
        </authorList>
    </citation>
    <scope>NUCLEOTIDE SEQUENCE</scope>
    <source>
        <strain evidence="2">CS162</strain>
    </source>
</reference>
<organism evidence="2 3">
    <name type="scientific">Alternaria atra</name>
    <dbReference type="NCBI Taxonomy" id="119953"/>
    <lineage>
        <taxon>Eukaryota</taxon>
        <taxon>Fungi</taxon>
        <taxon>Dikarya</taxon>
        <taxon>Ascomycota</taxon>
        <taxon>Pezizomycotina</taxon>
        <taxon>Dothideomycetes</taxon>
        <taxon>Pleosporomycetidae</taxon>
        <taxon>Pleosporales</taxon>
        <taxon>Pleosporineae</taxon>
        <taxon>Pleosporaceae</taxon>
        <taxon>Alternaria</taxon>
        <taxon>Alternaria sect. Ulocladioides</taxon>
    </lineage>
</organism>
<sequence>MLFPNVAVFFALLASAQAFVIPEGATNGVYAVARDADGTEVHTKIVSANAERSPNEALVTSSGLESRSDGRIWCGCGFSMNSDSTNAAVRDMKRQLGTGRHLHLDFGLGSKIILLTLFFFHVQQTSYAPASLITLSTATW</sequence>
<dbReference type="RefSeq" id="XP_043173382.1">
    <property type="nucleotide sequence ID" value="XM_043317447.1"/>
</dbReference>
<comment type="caution">
    <text evidence="2">The sequence shown here is derived from an EMBL/GenBank/DDBJ whole genome shotgun (WGS) entry which is preliminary data.</text>
</comment>
<feature type="signal peptide" evidence="1">
    <location>
        <begin position="1"/>
        <end position="18"/>
    </location>
</feature>
<accession>A0A8J2N970</accession>
<evidence type="ECO:0000313" key="2">
    <source>
        <dbReference type="EMBL" id="CAG5181740.1"/>
    </source>
</evidence>
<gene>
    <name evidence="2" type="ORF">ALTATR162_LOCUS9811</name>
</gene>
<proteinExistence type="predicted"/>
<evidence type="ECO:0000256" key="1">
    <source>
        <dbReference type="SAM" id="SignalP"/>
    </source>
</evidence>